<sequence>MTDSAFDAFKFIRASSCWITYDSSIGQINIDSDLELTSIYYANRITTTALAPQSCTSGSPTLLLNLYNPSAFSYTYYSYSYTPTTNQATIMIELRQDPSALYIDDISVIDSSNQQLISNGGFETGSLTSWQRGTVSGGSVSSGCANTGTYCYADGIVGQTDNIHQSFSTVLVWKVIANWFGWPSSCRKEKCRKNYIDMKPCQLITGGPE</sequence>
<proteinExistence type="predicted"/>
<accession>A0A8S2UHP6</accession>
<evidence type="ECO:0000313" key="2">
    <source>
        <dbReference type="Proteomes" id="UP000681720"/>
    </source>
</evidence>
<reference evidence="1" key="1">
    <citation type="submission" date="2021-02" db="EMBL/GenBank/DDBJ databases">
        <authorList>
            <person name="Nowell W R."/>
        </authorList>
    </citation>
    <scope>NUCLEOTIDE SEQUENCE</scope>
</reference>
<protein>
    <submittedName>
        <fullName evidence="1">Uncharacterized protein</fullName>
    </submittedName>
</protein>
<dbReference type="Gene3D" id="2.60.120.260">
    <property type="entry name" value="Galactose-binding domain-like"/>
    <property type="match status" value="1"/>
</dbReference>
<comment type="caution">
    <text evidence="1">The sequence shown here is derived from an EMBL/GenBank/DDBJ whole genome shotgun (WGS) entry which is preliminary data.</text>
</comment>
<evidence type="ECO:0000313" key="1">
    <source>
        <dbReference type="EMBL" id="CAF4345479.1"/>
    </source>
</evidence>
<dbReference type="AlphaFoldDB" id="A0A8S2UHP6"/>
<dbReference type="Proteomes" id="UP000681720">
    <property type="component" value="Unassembled WGS sequence"/>
</dbReference>
<organism evidence="1 2">
    <name type="scientific">Rotaria magnacalcarata</name>
    <dbReference type="NCBI Taxonomy" id="392030"/>
    <lineage>
        <taxon>Eukaryota</taxon>
        <taxon>Metazoa</taxon>
        <taxon>Spiralia</taxon>
        <taxon>Gnathifera</taxon>
        <taxon>Rotifera</taxon>
        <taxon>Eurotatoria</taxon>
        <taxon>Bdelloidea</taxon>
        <taxon>Philodinida</taxon>
        <taxon>Philodinidae</taxon>
        <taxon>Rotaria</taxon>
    </lineage>
</organism>
<dbReference type="EMBL" id="CAJOBJ010044969">
    <property type="protein sequence ID" value="CAF4345479.1"/>
    <property type="molecule type" value="Genomic_DNA"/>
</dbReference>
<name>A0A8S2UHP6_9BILA</name>
<gene>
    <name evidence="1" type="ORF">GIL414_LOCUS27741</name>
</gene>